<dbReference type="InterPro" id="IPR001330">
    <property type="entry name" value="Prenyltrans"/>
</dbReference>
<proteinExistence type="predicted"/>
<dbReference type="GO" id="GO:0005953">
    <property type="term" value="C:CAAX-protein geranylgeranyltransferase complex"/>
    <property type="evidence" value="ECO:0007669"/>
    <property type="project" value="TreeGrafter"/>
</dbReference>
<dbReference type="Proteomes" id="UP000692954">
    <property type="component" value="Unassembled WGS sequence"/>
</dbReference>
<evidence type="ECO:0000313" key="5">
    <source>
        <dbReference type="Proteomes" id="UP000692954"/>
    </source>
</evidence>
<dbReference type="AlphaFoldDB" id="A0A8S1MRW8"/>
<name>A0A8S1MRW8_9CILI</name>
<dbReference type="Pfam" id="PF00432">
    <property type="entry name" value="Prenyltrans"/>
    <property type="match status" value="1"/>
</dbReference>
<keyword evidence="2" id="KW-0677">Repeat</keyword>
<comment type="caution">
    <text evidence="4">The sequence shown here is derived from an EMBL/GenBank/DDBJ whole genome shotgun (WGS) entry which is preliminary data.</text>
</comment>
<gene>
    <name evidence="4" type="ORF">PSON_ATCC_30995.1.T0450274</name>
</gene>
<evidence type="ECO:0000313" key="4">
    <source>
        <dbReference type="EMBL" id="CAD8083787.1"/>
    </source>
</evidence>
<dbReference type="PANTHER" id="PTHR11774">
    <property type="entry name" value="GERANYLGERANYL TRANSFERASE TYPE BETA SUBUNIT"/>
    <property type="match status" value="1"/>
</dbReference>
<dbReference type="PANTHER" id="PTHR11774:SF4">
    <property type="entry name" value="GERANYLGERANYL TRANSFERASE TYPE-1 SUBUNIT BETA"/>
    <property type="match status" value="1"/>
</dbReference>
<keyword evidence="5" id="KW-1185">Reference proteome</keyword>
<reference evidence="4" key="1">
    <citation type="submission" date="2021-01" db="EMBL/GenBank/DDBJ databases">
        <authorList>
            <consortium name="Genoscope - CEA"/>
            <person name="William W."/>
        </authorList>
    </citation>
    <scope>NUCLEOTIDE SEQUENCE</scope>
</reference>
<dbReference type="EMBL" id="CAJJDN010000045">
    <property type="protein sequence ID" value="CAD8083787.1"/>
    <property type="molecule type" value="Genomic_DNA"/>
</dbReference>
<sequence length="297" mass="33935">MQQQLKLDKHEEFIKMVLYKQQLPIKMESLKALFLYCCVTVLKLLKSEYDKQSIVDYLKAFEVQPNQYRASKFDDSEPSIVNSYCAISVLKQISPNMEINKEQALNFVRQLIQEDGNIRSSKSSNDADLRMVFSALSYLDMLDIDTSEFQQIVGQFILTCQNQDGAFGLQPSQESHCGATYCAVASLTILKIDIPLKSSLIEWLVFRQCKMTGGIAGRVNKVPDSCYSFWNGWTLKLLGLDLLDKERLIEFLEHCQSNYGGFSKYPQNNPDPVHTLHSLLGILDNENYDYVHAIILN</sequence>
<accession>A0A8S1MRW8</accession>
<dbReference type="CDD" id="cd02890">
    <property type="entry name" value="PTase"/>
    <property type="match status" value="1"/>
</dbReference>
<protein>
    <recommendedName>
        <fullName evidence="3">Prenyltransferase alpha-alpha toroid domain-containing protein</fullName>
    </recommendedName>
</protein>
<evidence type="ECO:0000256" key="1">
    <source>
        <dbReference type="ARBA" id="ARBA00022723"/>
    </source>
</evidence>
<evidence type="ECO:0000256" key="2">
    <source>
        <dbReference type="ARBA" id="ARBA00022737"/>
    </source>
</evidence>
<dbReference type="GO" id="GO:0004662">
    <property type="term" value="F:CAAX-protein geranylgeranyltransferase activity"/>
    <property type="evidence" value="ECO:0007669"/>
    <property type="project" value="TreeGrafter"/>
</dbReference>
<dbReference type="GO" id="GO:0046872">
    <property type="term" value="F:metal ion binding"/>
    <property type="evidence" value="ECO:0007669"/>
    <property type="project" value="UniProtKB-KW"/>
</dbReference>
<organism evidence="4 5">
    <name type="scientific">Paramecium sonneborni</name>
    <dbReference type="NCBI Taxonomy" id="65129"/>
    <lineage>
        <taxon>Eukaryota</taxon>
        <taxon>Sar</taxon>
        <taxon>Alveolata</taxon>
        <taxon>Ciliophora</taxon>
        <taxon>Intramacronucleata</taxon>
        <taxon>Oligohymenophorea</taxon>
        <taxon>Peniculida</taxon>
        <taxon>Parameciidae</taxon>
        <taxon>Paramecium</taxon>
    </lineage>
</organism>
<dbReference type="InterPro" id="IPR045089">
    <property type="entry name" value="PGGT1B-like"/>
</dbReference>
<evidence type="ECO:0000259" key="3">
    <source>
        <dbReference type="Pfam" id="PF00432"/>
    </source>
</evidence>
<keyword evidence="1" id="KW-0479">Metal-binding</keyword>
<dbReference type="OrthoDB" id="5428259at2759"/>
<feature type="domain" description="Prenyltransferase alpha-alpha toroid" evidence="3">
    <location>
        <begin position="5"/>
        <end position="282"/>
    </location>
</feature>